<evidence type="ECO:0000313" key="1">
    <source>
        <dbReference type="EMBL" id="KHJ98559.1"/>
    </source>
</evidence>
<accession>A0A0B1TMS9</accession>
<evidence type="ECO:0008006" key="3">
    <source>
        <dbReference type="Google" id="ProtNLM"/>
    </source>
</evidence>
<reference evidence="1 2" key="1">
    <citation type="submission" date="2014-03" db="EMBL/GenBank/DDBJ databases">
        <title>Draft genome of the hookworm Oesophagostomum dentatum.</title>
        <authorList>
            <person name="Mitreva M."/>
        </authorList>
    </citation>
    <scope>NUCLEOTIDE SEQUENCE [LARGE SCALE GENOMIC DNA]</scope>
    <source>
        <strain evidence="1 2">OD-Hann</strain>
    </source>
</reference>
<dbReference type="Gene3D" id="2.130.10.10">
    <property type="entry name" value="YVTN repeat-like/Quinoprotein amine dehydrogenase"/>
    <property type="match status" value="1"/>
</dbReference>
<name>A0A0B1TMS9_OESDE</name>
<gene>
    <name evidence="1" type="ORF">OESDEN_01472</name>
</gene>
<dbReference type="InterPro" id="IPR015943">
    <property type="entry name" value="WD40/YVTN_repeat-like_dom_sf"/>
</dbReference>
<keyword evidence="2" id="KW-1185">Reference proteome</keyword>
<dbReference type="PANTHER" id="PTHR10856">
    <property type="entry name" value="CORONIN"/>
    <property type="match status" value="1"/>
</dbReference>
<evidence type="ECO:0000313" key="2">
    <source>
        <dbReference type="Proteomes" id="UP000053660"/>
    </source>
</evidence>
<dbReference type="EMBL" id="KN549299">
    <property type="protein sequence ID" value="KHJ98559.1"/>
    <property type="molecule type" value="Genomic_DNA"/>
</dbReference>
<organism evidence="1 2">
    <name type="scientific">Oesophagostomum dentatum</name>
    <name type="common">Nodular worm</name>
    <dbReference type="NCBI Taxonomy" id="61180"/>
    <lineage>
        <taxon>Eukaryota</taxon>
        <taxon>Metazoa</taxon>
        <taxon>Ecdysozoa</taxon>
        <taxon>Nematoda</taxon>
        <taxon>Chromadorea</taxon>
        <taxon>Rhabditida</taxon>
        <taxon>Rhabditina</taxon>
        <taxon>Rhabditomorpha</taxon>
        <taxon>Strongyloidea</taxon>
        <taxon>Strongylidae</taxon>
        <taxon>Oesophagostomum</taxon>
    </lineage>
</organism>
<dbReference type="InterPro" id="IPR015505">
    <property type="entry name" value="Coronin"/>
</dbReference>
<dbReference type="Proteomes" id="UP000053660">
    <property type="component" value="Unassembled WGS sequence"/>
</dbReference>
<sequence>MKSAALPHDGGMPPKVVFAGAQRLVTFGNTRINRRQFAVHSISSFGSPLATVDVDGSSGQLCPLFDPDLNLLYISGKVLIRSSTCYCHIVRLSSALLYLL</sequence>
<dbReference type="PANTHER" id="PTHR10856:SF0">
    <property type="entry name" value="CORONIN"/>
    <property type="match status" value="1"/>
</dbReference>
<dbReference type="GO" id="GO:0007015">
    <property type="term" value="P:actin filament organization"/>
    <property type="evidence" value="ECO:0007669"/>
    <property type="project" value="TreeGrafter"/>
</dbReference>
<protein>
    <recommendedName>
        <fullName evidence="3">Sema domain-containing protein</fullName>
    </recommendedName>
</protein>
<dbReference type="OrthoDB" id="1850764at2759"/>
<dbReference type="AlphaFoldDB" id="A0A0B1TMS9"/>
<proteinExistence type="predicted"/>
<dbReference type="GO" id="GO:0051015">
    <property type="term" value="F:actin filament binding"/>
    <property type="evidence" value="ECO:0007669"/>
    <property type="project" value="TreeGrafter"/>
</dbReference>